<evidence type="ECO:0000313" key="2">
    <source>
        <dbReference type="Proteomes" id="UP001500503"/>
    </source>
</evidence>
<proteinExistence type="predicted"/>
<reference evidence="2" key="1">
    <citation type="journal article" date="2019" name="Int. J. Syst. Evol. Microbiol.">
        <title>The Global Catalogue of Microorganisms (GCM) 10K type strain sequencing project: providing services to taxonomists for standard genome sequencing and annotation.</title>
        <authorList>
            <consortium name="The Broad Institute Genomics Platform"/>
            <consortium name="The Broad Institute Genome Sequencing Center for Infectious Disease"/>
            <person name="Wu L."/>
            <person name="Ma J."/>
        </authorList>
    </citation>
    <scope>NUCLEOTIDE SEQUENCE [LARGE SCALE GENOMIC DNA]</scope>
    <source>
        <strain evidence="2">JCM 17933</strain>
    </source>
</reference>
<dbReference type="Proteomes" id="UP001500503">
    <property type="component" value="Unassembled WGS sequence"/>
</dbReference>
<comment type="caution">
    <text evidence="1">The sequence shown here is derived from an EMBL/GenBank/DDBJ whole genome shotgun (WGS) entry which is preliminary data.</text>
</comment>
<protein>
    <recommendedName>
        <fullName evidence="3">Zinc-finger domain-containing protein</fullName>
    </recommendedName>
</protein>
<gene>
    <name evidence="1" type="ORF">GCM10023191_023790</name>
</gene>
<sequence length="71" mass="7805">MSDWSSLERFLRTDPLDAGCADTFDLLDLYVEERLAGGDPEGRFPGVAAHLRICDPCVDDYEGLLAAVSTR</sequence>
<evidence type="ECO:0000313" key="1">
    <source>
        <dbReference type="EMBL" id="GAA4490887.1"/>
    </source>
</evidence>
<name>A0ABP8PRX2_9ACTN</name>
<evidence type="ECO:0008006" key="3">
    <source>
        <dbReference type="Google" id="ProtNLM"/>
    </source>
</evidence>
<dbReference type="EMBL" id="BAABHF010000016">
    <property type="protein sequence ID" value="GAA4490887.1"/>
    <property type="molecule type" value="Genomic_DNA"/>
</dbReference>
<keyword evidence="2" id="KW-1185">Reference proteome</keyword>
<dbReference type="RefSeq" id="WP_345461611.1">
    <property type="nucleotide sequence ID" value="NZ_BAABHF010000016.1"/>
</dbReference>
<organism evidence="1 2">
    <name type="scientific">Actinoallomurus oryzae</name>
    <dbReference type="NCBI Taxonomy" id="502180"/>
    <lineage>
        <taxon>Bacteria</taxon>
        <taxon>Bacillati</taxon>
        <taxon>Actinomycetota</taxon>
        <taxon>Actinomycetes</taxon>
        <taxon>Streptosporangiales</taxon>
        <taxon>Thermomonosporaceae</taxon>
        <taxon>Actinoallomurus</taxon>
    </lineage>
</organism>
<accession>A0ABP8PRX2</accession>